<gene>
    <name evidence="1" type="ORF">BpHYR1_019693</name>
</gene>
<accession>A0A3M7Q731</accession>
<dbReference type="AlphaFoldDB" id="A0A3M7Q731"/>
<sequence>MSRITALSCSVFRLKSMDPFFVQKQQYRNALPPNALHLKPEFWILMLHLTHFFFQIRCD</sequence>
<protein>
    <submittedName>
        <fullName evidence="1">Uncharacterized protein</fullName>
    </submittedName>
</protein>
<proteinExistence type="predicted"/>
<dbReference type="EMBL" id="REGN01007112">
    <property type="protein sequence ID" value="RNA07247.1"/>
    <property type="molecule type" value="Genomic_DNA"/>
</dbReference>
<keyword evidence="2" id="KW-1185">Reference proteome</keyword>
<dbReference type="Proteomes" id="UP000276133">
    <property type="component" value="Unassembled WGS sequence"/>
</dbReference>
<comment type="caution">
    <text evidence="1">The sequence shown here is derived from an EMBL/GenBank/DDBJ whole genome shotgun (WGS) entry which is preliminary data.</text>
</comment>
<evidence type="ECO:0000313" key="2">
    <source>
        <dbReference type="Proteomes" id="UP000276133"/>
    </source>
</evidence>
<reference evidence="1 2" key="1">
    <citation type="journal article" date="2018" name="Sci. Rep.">
        <title>Genomic signatures of local adaptation to the degree of environmental predictability in rotifers.</title>
        <authorList>
            <person name="Franch-Gras L."/>
            <person name="Hahn C."/>
            <person name="Garcia-Roger E.M."/>
            <person name="Carmona M.J."/>
            <person name="Serra M."/>
            <person name="Gomez A."/>
        </authorList>
    </citation>
    <scope>NUCLEOTIDE SEQUENCE [LARGE SCALE GENOMIC DNA]</scope>
    <source>
        <strain evidence="1">HYR1</strain>
    </source>
</reference>
<name>A0A3M7Q731_BRAPC</name>
<evidence type="ECO:0000313" key="1">
    <source>
        <dbReference type="EMBL" id="RNA07247.1"/>
    </source>
</evidence>
<organism evidence="1 2">
    <name type="scientific">Brachionus plicatilis</name>
    <name type="common">Marine rotifer</name>
    <name type="synonym">Brachionus muelleri</name>
    <dbReference type="NCBI Taxonomy" id="10195"/>
    <lineage>
        <taxon>Eukaryota</taxon>
        <taxon>Metazoa</taxon>
        <taxon>Spiralia</taxon>
        <taxon>Gnathifera</taxon>
        <taxon>Rotifera</taxon>
        <taxon>Eurotatoria</taxon>
        <taxon>Monogononta</taxon>
        <taxon>Pseudotrocha</taxon>
        <taxon>Ploima</taxon>
        <taxon>Brachionidae</taxon>
        <taxon>Brachionus</taxon>
    </lineage>
</organism>